<evidence type="ECO:0000313" key="2">
    <source>
        <dbReference type="EMBL" id="ASD62369.1"/>
    </source>
</evidence>
<dbReference type="Proteomes" id="UP000197003">
    <property type="component" value="Chromosome"/>
</dbReference>
<dbReference type="EMBL" id="CP020946">
    <property type="protein sequence ID" value="ASD62369.1"/>
    <property type="molecule type" value="Genomic_DNA"/>
</dbReference>
<accession>A0A1Z3N4H2</accession>
<sequence length="309" mass="34604">MEKNTPNAITATALIQYKYFMSGTLLSLRAKSSAHGRIYAYWQESLKSVRIMLGCEHYRGLDPAKDRYPHMNATKTVPTFLIIGSGRVARHVAHYFHLLNLKYQTWDRSEDISALAGKVSASSHILLAISDSALESFYQEHLAQHEDKTLVHFSGALYFKGMIAAHPLMTFGPDLYDLSTYQQIHFALTGCDSLIEALPGLPNSYSNIFAFEKARYHALCVLGGNFTTLLLAKMLDGFAEMKIPQSAAKPYIERVIQNTLANPGDAFTGPLARKDAATVEKNLQALNDDPYQAVYKAFLETLWPEYPRK</sequence>
<dbReference type="SUPFAM" id="SSF51735">
    <property type="entry name" value="NAD(P)-binding Rossmann-fold domains"/>
    <property type="match status" value="1"/>
</dbReference>
<dbReference type="Gene3D" id="3.40.50.720">
    <property type="entry name" value="NAD(P)-binding Rossmann-like Domain"/>
    <property type="match status" value="1"/>
</dbReference>
<name>A0A1Z3N4H2_BDEBC</name>
<dbReference type="SUPFAM" id="SSF48179">
    <property type="entry name" value="6-phosphogluconate dehydrogenase C-terminal domain-like"/>
    <property type="match status" value="1"/>
</dbReference>
<dbReference type="AlphaFoldDB" id="A0A1Z3N4H2"/>
<dbReference type="InterPro" id="IPR008927">
    <property type="entry name" value="6-PGluconate_DH-like_C_sf"/>
</dbReference>
<dbReference type="InterPro" id="IPR036291">
    <property type="entry name" value="NAD(P)-bd_dom_sf"/>
</dbReference>
<dbReference type="InterPro" id="IPR037108">
    <property type="entry name" value="TM1727-like_C_sf"/>
</dbReference>
<evidence type="ECO:0000259" key="1">
    <source>
        <dbReference type="Pfam" id="PF10728"/>
    </source>
</evidence>
<dbReference type="Gene3D" id="1.10.1040.20">
    <property type="entry name" value="ProC-like, C-terminal domain"/>
    <property type="match status" value="1"/>
</dbReference>
<dbReference type="InterPro" id="IPR018931">
    <property type="entry name" value="DUF2520"/>
</dbReference>
<gene>
    <name evidence="2" type="ORF">B9G79_01715</name>
</gene>
<organism evidence="2 3">
    <name type="scientific">Bdellovibrio bacteriovorus</name>
    <dbReference type="NCBI Taxonomy" id="959"/>
    <lineage>
        <taxon>Bacteria</taxon>
        <taxon>Pseudomonadati</taxon>
        <taxon>Bdellovibrionota</taxon>
        <taxon>Bdellovibrionia</taxon>
        <taxon>Bdellovibrionales</taxon>
        <taxon>Pseudobdellovibrionaceae</taxon>
        <taxon>Bdellovibrio</taxon>
    </lineage>
</organism>
<dbReference type="Pfam" id="PF10728">
    <property type="entry name" value="DUF2520"/>
    <property type="match status" value="1"/>
</dbReference>
<feature type="domain" description="DUF2520" evidence="1">
    <location>
        <begin position="203"/>
        <end position="298"/>
    </location>
</feature>
<protein>
    <recommendedName>
        <fullName evidence="1">DUF2520 domain-containing protein</fullName>
    </recommendedName>
</protein>
<proteinExistence type="predicted"/>
<dbReference type="PANTHER" id="PTHR40459:SF1">
    <property type="entry name" value="CONSERVED HYPOTHETICAL ALANINE AND LEUCINE RICH PROTEIN"/>
    <property type="match status" value="1"/>
</dbReference>
<evidence type="ECO:0000313" key="3">
    <source>
        <dbReference type="Proteomes" id="UP000197003"/>
    </source>
</evidence>
<reference evidence="2 3" key="1">
    <citation type="submission" date="2017-04" db="EMBL/GenBank/DDBJ databases">
        <title>Whole genome sequence of Bdellovibrio bacteriovorus strain SSB218315.</title>
        <authorList>
            <person name="Oyedara O."/>
            <person name="Rodriguez-Perez M.A."/>
        </authorList>
    </citation>
    <scope>NUCLEOTIDE SEQUENCE [LARGE SCALE GENOMIC DNA]</scope>
    <source>
        <strain evidence="2 3">SSB218315</strain>
    </source>
</reference>
<dbReference type="PANTHER" id="PTHR40459">
    <property type="entry name" value="CONSERVED HYPOTHETICAL ALANINE AND LEUCINE RICH PROTEIN"/>
    <property type="match status" value="1"/>
</dbReference>